<dbReference type="EMBL" id="BK015818">
    <property type="protein sequence ID" value="DAE26448.1"/>
    <property type="molecule type" value="Genomic_DNA"/>
</dbReference>
<organism evidence="1">
    <name type="scientific">Siphoviridae sp. ctr4Z12</name>
    <dbReference type="NCBI Taxonomy" id="2827280"/>
    <lineage>
        <taxon>Viruses</taxon>
        <taxon>Duplodnaviria</taxon>
        <taxon>Heunggongvirae</taxon>
        <taxon>Uroviricota</taxon>
        <taxon>Caudoviricetes</taxon>
    </lineage>
</organism>
<sequence length="139" mass="16109">MVKLADIRDYVAKLGIVKNERCYMGKMDTKHEESIGCYHLRRSGSPRIPLGGQENMTFDVLPVSFLIHWNKNAAQTDQIANELYRILQDLRDITVNNKQIKFCIMQVPYPQDVGTDESGIFEMVIETEFYCSKEVKEEK</sequence>
<evidence type="ECO:0000313" key="1">
    <source>
        <dbReference type="EMBL" id="DAE26448.1"/>
    </source>
</evidence>
<proteinExistence type="predicted"/>
<protein>
    <submittedName>
        <fullName evidence="1">Uncharacterized protein</fullName>
    </submittedName>
</protein>
<name>A0A8S5R4Z4_9CAUD</name>
<reference evidence="1" key="1">
    <citation type="journal article" date="2021" name="Proc. Natl. Acad. Sci. U.S.A.">
        <title>A Catalog of Tens of Thousands of Viruses from Human Metagenomes Reveals Hidden Associations with Chronic Diseases.</title>
        <authorList>
            <person name="Tisza M.J."/>
            <person name="Buck C.B."/>
        </authorList>
    </citation>
    <scope>NUCLEOTIDE SEQUENCE</scope>
    <source>
        <strain evidence="1">Ctr4Z12</strain>
    </source>
</reference>
<dbReference type="Pfam" id="PF12691">
    <property type="entry name" value="Phage_tail_terminator_6"/>
    <property type="match status" value="1"/>
</dbReference>
<accession>A0A8S5R4Z4</accession>
<dbReference type="InterPro" id="IPR024411">
    <property type="entry name" value="Tail_terminator_phage"/>
</dbReference>